<dbReference type="InterPro" id="IPR028098">
    <property type="entry name" value="Glyco_trans_4-like_N"/>
</dbReference>
<protein>
    <submittedName>
        <fullName evidence="4">Glycosyltransferase family 1 protein</fullName>
    </submittedName>
</protein>
<proteinExistence type="predicted"/>
<dbReference type="EMBL" id="BAABKX010000008">
    <property type="protein sequence ID" value="GAA5050550.1"/>
    <property type="molecule type" value="Genomic_DNA"/>
</dbReference>
<dbReference type="Pfam" id="PF13439">
    <property type="entry name" value="Glyco_transf_4"/>
    <property type="match status" value="1"/>
</dbReference>
<accession>A0AAV3UHJ2</accession>
<evidence type="ECO:0000259" key="3">
    <source>
        <dbReference type="Pfam" id="PF13439"/>
    </source>
</evidence>
<name>A0AAV3UHJ2_9EURY</name>
<dbReference type="CDD" id="cd03809">
    <property type="entry name" value="GT4_MtfB-like"/>
    <property type="match status" value="1"/>
</dbReference>
<evidence type="ECO:0000256" key="1">
    <source>
        <dbReference type="ARBA" id="ARBA00022679"/>
    </source>
</evidence>
<evidence type="ECO:0000313" key="5">
    <source>
        <dbReference type="Proteomes" id="UP001501729"/>
    </source>
</evidence>
<gene>
    <name evidence="4" type="ORF">GCM10025751_24790</name>
</gene>
<feature type="domain" description="Glycosyl transferase family 1" evidence="2">
    <location>
        <begin position="99"/>
        <end position="255"/>
    </location>
</feature>
<evidence type="ECO:0000259" key="2">
    <source>
        <dbReference type="Pfam" id="PF00534"/>
    </source>
</evidence>
<dbReference type="PANTHER" id="PTHR46401:SF2">
    <property type="entry name" value="GLYCOSYLTRANSFERASE WBBK-RELATED"/>
    <property type="match status" value="1"/>
</dbReference>
<organism evidence="4 5">
    <name type="scientific">Haladaptatus pallidirubidus</name>
    <dbReference type="NCBI Taxonomy" id="1008152"/>
    <lineage>
        <taxon>Archaea</taxon>
        <taxon>Methanobacteriati</taxon>
        <taxon>Methanobacteriota</taxon>
        <taxon>Stenosarchaea group</taxon>
        <taxon>Halobacteria</taxon>
        <taxon>Halobacteriales</taxon>
        <taxon>Haladaptataceae</taxon>
        <taxon>Haladaptatus</taxon>
    </lineage>
</organism>
<dbReference type="InterPro" id="IPR001296">
    <property type="entry name" value="Glyco_trans_1"/>
</dbReference>
<evidence type="ECO:0000313" key="4">
    <source>
        <dbReference type="EMBL" id="GAA5050550.1"/>
    </source>
</evidence>
<dbReference type="SUPFAM" id="SSF53756">
    <property type="entry name" value="UDP-Glycosyltransferase/glycogen phosphorylase"/>
    <property type="match status" value="1"/>
</dbReference>
<comment type="caution">
    <text evidence="4">The sequence shown here is derived from an EMBL/GenBank/DDBJ whole genome shotgun (WGS) entry which is preliminary data.</text>
</comment>
<dbReference type="Proteomes" id="UP001501729">
    <property type="component" value="Unassembled WGS sequence"/>
</dbReference>
<dbReference type="Pfam" id="PF00534">
    <property type="entry name" value="Glycos_transf_1"/>
    <property type="match status" value="1"/>
</dbReference>
<sequence>MLAALDDLDVLFCPNANVPPLGSNAHQTVVMIHHVGTEHGHSSIQRAYRRIAIPSGVQYADKVVTVSEFSKKKIVEELQIDESNVHVIYNGVDDIFFNDVKETNIDLPDDFILFVGSTDERKNLSRLLAAYKQLNSDIELVVVGAQNGIAFGKEQVDRSEIINLGYVSERELRYIYEQATLLAYPSLYEGFGLPPVEAAACGTPVLTSNVSAIPEIMGEAAEYVDPLDVTSIRNGLDIIHDPERLTELSRKGKKQAKKYTWEKATKRLMKVFNQSTR</sequence>
<reference evidence="4 5" key="1">
    <citation type="journal article" date="2019" name="Int. J. Syst. Evol. Microbiol.">
        <title>The Global Catalogue of Microorganisms (GCM) 10K type strain sequencing project: providing services to taxonomists for standard genome sequencing and annotation.</title>
        <authorList>
            <consortium name="The Broad Institute Genomics Platform"/>
            <consortium name="The Broad Institute Genome Sequencing Center for Infectious Disease"/>
            <person name="Wu L."/>
            <person name="Ma J."/>
        </authorList>
    </citation>
    <scope>NUCLEOTIDE SEQUENCE [LARGE SCALE GENOMIC DNA]</scope>
    <source>
        <strain evidence="4 5">JCM 17504</strain>
    </source>
</reference>
<dbReference type="Gene3D" id="3.40.50.2000">
    <property type="entry name" value="Glycogen Phosphorylase B"/>
    <property type="match status" value="2"/>
</dbReference>
<keyword evidence="5" id="KW-1185">Reference proteome</keyword>
<dbReference type="PANTHER" id="PTHR46401">
    <property type="entry name" value="GLYCOSYLTRANSFERASE WBBK-RELATED"/>
    <property type="match status" value="1"/>
</dbReference>
<dbReference type="AlphaFoldDB" id="A0AAV3UHJ2"/>
<keyword evidence="1" id="KW-0808">Transferase</keyword>
<feature type="domain" description="Glycosyltransferase subfamily 4-like N-terminal" evidence="3">
    <location>
        <begin position="31"/>
        <end position="93"/>
    </location>
</feature>
<dbReference type="GO" id="GO:0016757">
    <property type="term" value="F:glycosyltransferase activity"/>
    <property type="evidence" value="ECO:0007669"/>
    <property type="project" value="InterPro"/>
</dbReference>